<comment type="caution">
    <text evidence="1">The sequence shown here is derived from an EMBL/GenBank/DDBJ whole genome shotgun (WGS) entry which is preliminary data.</text>
</comment>
<gene>
    <name evidence="1" type="primary">Acey_s0094.g2734</name>
    <name evidence="1" type="ORF">Y032_0094g2734</name>
</gene>
<organism evidence="1 2">
    <name type="scientific">Ancylostoma ceylanicum</name>
    <dbReference type="NCBI Taxonomy" id="53326"/>
    <lineage>
        <taxon>Eukaryota</taxon>
        <taxon>Metazoa</taxon>
        <taxon>Ecdysozoa</taxon>
        <taxon>Nematoda</taxon>
        <taxon>Chromadorea</taxon>
        <taxon>Rhabditida</taxon>
        <taxon>Rhabditina</taxon>
        <taxon>Rhabditomorpha</taxon>
        <taxon>Strongyloidea</taxon>
        <taxon>Ancylostomatidae</taxon>
        <taxon>Ancylostomatinae</taxon>
        <taxon>Ancylostoma</taxon>
    </lineage>
</organism>
<dbReference type="EMBL" id="JARK01001430">
    <property type="protein sequence ID" value="EYC03400.1"/>
    <property type="molecule type" value="Genomic_DNA"/>
</dbReference>
<dbReference type="AlphaFoldDB" id="A0A016TL21"/>
<evidence type="ECO:0000313" key="1">
    <source>
        <dbReference type="EMBL" id="EYC03400.1"/>
    </source>
</evidence>
<keyword evidence="2" id="KW-1185">Reference proteome</keyword>
<dbReference type="Proteomes" id="UP000024635">
    <property type="component" value="Unassembled WGS sequence"/>
</dbReference>
<protein>
    <submittedName>
        <fullName evidence="1">Uncharacterized protein</fullName>
    </submittedName>
</protein>
<name>A0A016TL21_9BILA</name>
<reference evidence="2" key="1">
    <citation type="journal article" date="2015" name="Nat. Genet.">
        <title>The genome and transcriptome of the zoonotic hookworm Ancylostoma ceylanicum identify infection-specific gene families.</title>
        <authorList>
            <person name="Schwarz E.M."/>
            <person name="Hu Y."/>
            <person name="Antoshechkin I."/>
            <person name="Miller M.M."/>
            <person name="Sternberg P.W."/>
            <person name="Aroian R.V."/>
        </authorList>
    </citation>
    <scope>NUCLEOTIDE SEQUENCE</scope>
    <source>
        <strain evidence="2">HY135</strain>
    </source>
</reference>
<accession>A0A016TL21</accession>
<proteinExistence type="predicted"/>
<evidence type="ECO:0000313" key="2">
    <source>
        <dbReference type="Proteomes" id="UP000024635"/>
    </source>
</evidence>
<sequence>MFVDHTYTLADDVLLPTAVTLNTSKLYNATNFMLDAVSVKLLKVKQCYRQFGTLHVAPSATSLSSKE</sequence>